<dbReference type="EMBL" id="BLAL01000194">
    <property type="protein sequence ID" value="GES90214.1"/>
    <property type="molecule type" value="Genomic_DNA"/>
</dbReference>
<evidence type="ECO:0000313" key="2">
    <source>
        <dbReference type="Proteomes" id="UP000615446"/>
    </source>
</evidence>
<sequence>MLLNRSWIDDIPKLISGILAITTSTFPLHDCYGWKTFITLLESFAAVVIVANPSLGHVSLRHPCHYLENFAAVVVVANPILGHVFLRHPRHYLENFAAVHLHFLFFSARIHAALEIL</sequence>
<organism evidence="1 2">
    <name type="scientific">Rhizophagus clarus</name>
    <dbReference type="NCBI Taxonomy" id="94130"/>
    <lineage>
        <taxon>Eukaryota</taxon>
        <taxon>Fungi</taxon>
        <taxon>Fungi incertae sedis</taxon>
        <taxon>Mucoromycota</taxon>
        <taxon>Glomeromycotina</taxon>
        <taxon>Glomeromycetes</taxon>
        <taxon>Glomerales</taxon>
        <taxon>Glomeraceae</taxon>
        <taxon>Rhizophagus</taxon>
    </lineage>
</organism>
<name>A0A8H3QV02_9GLOM</name>
<evidence type="ECO:0000313" key="1">
    <source>
        <dbReference type="EMBL" id="GES90214.1"/>
    </source>
</evidence>
<protein>
    <submittedName>
        <fullName evidence="1">Uncharacterized protein</fullName>
    </submittedName>
</protein>
<dbReference type="AlphaFoldDB" id="A0A8H3QV02"/>
<accession>A0A8H3QV02</accession>
<proteinExistence type="predicted"/>
<reference evidence="1" key="1">
    <citation type="submission" date="2019-10" db="EMBL/GenBank/DDBJ databases">
        <title>Conservation and host-specific expression of non-tandemly repeated heterogenous ribosome RNA gene in arbuscular mycorrhizal fungi.</title>
        <authorList>
            <person name="Maeda T."/>
            <person name="Kobayashi Y."/>
            <person name="Nakagawa T."/>
            <person name="Ezawa T."/>
            <person name="Yamaguchi K."/>
            <person name="Bino T."/>
            <person name="Nishimoto Y."/>
            <person name="Shigenobu S."/>
            <person name="Kawaguchi M."/>
        </authorList>
    </citation>
    <scope>NUCLEOTIDE SEQUENCE</scope>
    <source>
        <strain evidence="1">HR1</strain>
    </source>
</reference>
<gene>
    <name evidence="1" type="ORF">RCL2_001707500</name>
</gene>
<comment type="caution">
    <text evidence="1">The sequence shown here is derived from an EMBL/GenBank/DDBJ whole genome shotgun (WGS) entry which is preliminary data.</text>
</comment>
<dbReference type="Proteomes" id="UP000615446">
    <property type="component" value="Unassembled WGS sequence"/>
</dbReference>